<proteinExistence type="predicted"/>
<evidence type="ECO:0000313" key="1">
    <source>
        <dbReference type="EMBL" id="ALU44694.1"/>
    </source>
</evidence>
<dbReference type="AlphaFoldDB" id="A0A0U3I411"/>
<dbReference type="EMBL" id="CP013611">
    <property type="protein sequence ID" value="ALU44694.1"/>
    <property type="molecule type" value="Genomic_DNA"/>
</dbReference>
<evidence type="ECO:0000313" key="2">
    <source>
        <dbReference type="Proteomes" id="UP000069015"/>
    </source>
</evidence>
<sequence length="240" mass="26247">MAASTVSQLNVTGDVAIFTLDTPKAHTVPRCVTAENKDKWALSLSTLQGQALYSLLVTAVSKDKLVSVQSAQRCESVADVEQVQGLTLSSNKLSTSSASDTWLFKGDKVTKVGKVVTIEGNTHIYVPVEGTNTGHSYSPSIAADFSGFYYLDAECKGDTYRLHYGHPFLTFIESEGAYFTFSDSSIHGNRMADHGHAPVYRASGGQCYLEDRYLAYQETRAVKLEKTEHPLCGKTPCWIK</sequence>
<reference evidence="1 2" key="1">
    <citation type="submission" date="2015-12" db="EMBL/GenBank/DDBJ databases">
        <title>Complete genome sequence of Pseudoalteromonas rubra SCSIO 6842, harboring a conjugative plasmid.</title>
        <authorList>
            <person name="Li B."/>
            <person name="Wang X."/>
        </authorList>
    </citation>
    <scope>NUCLEOTIDE SEQUENCE [LARGE SCALE GENOMIC DNA]</scope>
    <source>
        <strain evidence="1 2">SCSIO 6842</strain>
    </source>
</reference>
<accession>A0A0U3I411</accession>
<dbReference type="KEGG" id="prr:AT705_18145"/>
<gene>
    <name evidence="1" type="ORF">AT705_18145</name>
</gene>
<organism evidence="1 2">
    <name type="scientific">Pseudoalteromonas rubra</name>
    <dbReference type="NCBI Taxonomy" id="43658"/>
    <lineage>
        <taxon>Bacteria</taxon>
        <taxon>Pseudomonadati</taxon>
        <taxon>Pseudomonadota</taxon>
        <taxon>Gammaproteobacteria</taxon>
        <taxon>Alteromonadales</taxon>
        <taxon>Pseudoalteromonadaceae</taxon>
        <taxon>Pseudoalteromonas</taxon>
    </lineage>
</organism>
<name>A0A0U3I411_9GAMM</name>
<dbReference type="Proteomes" id="UP000069015">
    <property type="component" value="Chromosome 1"/>
</dbReference>
<protein>
    <submittedName>
        <fullName evidence="1">Uncharacterized protein</fullName>
    </submittedName>
</protein>